<proteinExistence type="predicted"/>
<organism evidence="1 2">
    <name type="scientific">Candidatus Syntrophosphaera thermopropionivorans</name>
    <dbReference type="NCBI Taxonomy" id="2593015"/>
    <lineage>
        <taxon>Bacteria</taxon>
        <taxon>Pseudomonadati</taxon>
        <taxon>Candidatus Cloacimonadota</taxon>
        <taxon>Candidatus Cloacimonadia</taxon>
        <taxon>Candidatus Cloacimonadales</taxon>
        <taxon>Candidatus Cloacimonadaceae</taxon>
        <taxon>Candidatus Syntrophosphaera</taxon>
    </lineage>
</organism>
<protein>
    <submittedName>
        <fullName evidence="1">Energy transducer TonB</fullName>
    </submittedName>
</protein>
<dbReference type="Proteomes" id="UP000294588">
    <property type="component" value="Unassembled WGS sequence"/>
</dbReference>
<reference evidence="1" key="1">
    <citation type="submission" date="2019-03" db="EMBL/GenBank/DDBJ databases">
        <title>Candidatus Syntrophosphaera thermopropionivorans: a novel player in syntrophic propionate oxidation during anaerobic digestion.</title>
        <authorList>
            <person name="Dyksma S."/>
        </authorList>
    </citation>
    <scope>NUCLEOTIDE SEQUENCE</scope>
    <source>
        <strain evidence="1">W5</strain>
    </source>
</reference>
<comment type="caution">
    <text evidence="1">The sequence shown here is derived from an EMBL/GenBank/DDBJ whole genome shotgun (WGS) entry which is preliminary data.</text>
</comment>
<evidence type="ECO:0000313" key="1">
    <source>
        <dbReference type="EMBL" id="TDF73240.1"/>
    </source>
</evidence>
<sequence>MENNKIFDWKDYCDAQFSKAVALAIAIMLLIYLVAPKTETQTKKEIISQVEIAEAPPDTRQKEETQTETEIDIDIPVISEELATEDTPELAEKRALALQQFGNLQSTTSSTIQQSGEERPFDFVPWDDPPVPIGSIRPVYPEFARRAGIQGTVILEVDVYKDGTVGNIRVVRSVQPGPGGLDEAAIEAVRKVRFQPGKSSGNPVDTTVIVPIEFKLN</sequence>
<accession>A0AC61QJJ8</accession>
<gene>
    <name evidence="1" type="ORF">E0946_03445</name>
</gene>
<keyword evidence="2" id="KW-1185">Reference proteome</keyword>
<evidence type="ECO:0000313" key="2">
    <source>
        <dbReference type="Proteomes" id="UP000294588"/>
    </source>
</evidence>
<dbReference type="EMBL" id="SMOG01000007">
    <property type="protein sequence ID" value="TDF73240.1"/>
    <property type="molecule type" value="Genomic_DNA"/>
</dbReference>
<name>A0AC61QJJ8_9BACT</name>